<keyword evidence="1" id="KW-0560">Oxidoreductase</keyword>
<dbReference type="GO" id="GO:0005829">
    <property type="term" value="C:cytosol"/>
    <property type="evidence" value="ECO:0007669"/>
    <property type="project" value="TreeGrafter"/>
</dbReference>
<dbReference type="InterPro" id="IPR012349">
    <property type="entry name" value="Split_barrel_FMN-bd"/>
</dbReference>
<keyword evidence="4" id="KW-1185">Reference proteome</keyword>
<dbReference type="EMBL" id="JACHNF010000001">
    <property type="protein sequence ID" value="MBB5982067.1"/>
    <property type="molecule type" value="Genomic_DNA"/>
</dbReference>
<dbReference type="InterPro" id="IPR019920">
    <property type="entry name" value="F420-binding_dom_put"/>
</dbReference>
<proteinExistence type="predicted"/>
<dbReference type="SUPFAM" id="SSF50475">
    <property type="entry name" value="FMN-binding split barrel"/>
    <property type="match status" value="1"/>
</dbReference>
<dbReference type="PANTHER" id="PTHR35176:SF6">
    <property type="entry name" value="HEME OXYGENASE HI_0854-RELATED"/>
    <property type="match status" value="1"/>
</dbReference>
<dbReference type="AlphaFoldDB" id="A0A841E0X7"/>
<dbReference type="Gene3D" id="2.30.110.10">
    <property type="entry name" value="Electron Transport, Fmn-binding Protein, Chain A"/>
    <property type="match status" value="1"/>
</dbReference>
<dbReference type="RefSeq" id="WP_184839034.1">
    <property type="nucleotide sequence ID" value="NZ_BAAAVN010000021.1"/>
</dbReference>
<dbReference type="Proteomes" id="UP000558997">
    <property type="component" value="Unassembled WGS sequence"/>
</dbReference>
<evidence type="ECO:0000313" key="3">
    <source>
        <dbReference type="EMBL" id="MBB5982067.1"/>
    </source>
</evidence>
<sequence length="126" mass="13827">MLNPAVRRAVESASIAHLASVLPDGSPHSIPLWVGTLDDKIIFLTGPTSQKARNLRRDPRVALSLAPVDNPYEPVIIRGRVTNWIDGDEGWALVDQIAMKYIGQPYGRDQARIIGVIEPEHQTVGV</sequence>
<dbReference type="PANTHER" id="PTHR35176">
    <property type="entry name" value="HEME OXYGENASE HI_0854-RELATED"/>
    <property type="match status" value="1"/>
</dbReference>
<name>A0A841E0X7_9ACTN</name>
<reference evidence="3 4" key="1">
    <citation type="submission" date="2020-08" db="EMBL/GenBank/DDBJ databases">
        <title>Sequencing the genomes of 1000 actinobacteria strains.</title>
        <authorList>
            <person name="Klenk H.-P."/>
        </authorList>
    </citation>
    <scope>NUCLEOTIDE SEQUENCE [LARGE SCALE GENOMIC DNA]</scope>
    <source>
        <strain evidence="3 4">DSM 17294</strain>
    </source>
</reference>
<protein>
    <submittedName>
        <fullName evidence="3">PPOX class probable F420-dependent enzyme</fullName>
    </submittedName>
</protein>
<feature type="domain" description="Pyridoxamine 5'-phosphate oxidase N-terminal" evidence="2">
    <location>
        <begin position="3"/>
        <end position="104"/>
    </location>
</feature>
<comment type="caution">
    <text evidence="3">The sequence shown here is derived from an EMBL/GenBank/DDBJ whole genome shotgun (WGS) entry which is preliminary data.</text>
</comment>
<dbReference type="InterPro" id="IPR052019">
    <property type="entry name" value="F420H2_bilvrd_red/Heme_oxyg"/>
</dbReference>
<evidence type="ECO:0000256" key="1">
    <source>
        <dbReference type="ARBA" id="ARBA00023002"/>
    </source>
</evidence>
<gene>
    <name evidence="3" type="ORF">HDA44_005408</name>
</gene>
<evidence type="ECO:0000259" key="2">
    <source>
        <dbReference type="Pfam" id="PF01243"/>
    </source>
</evidence>
<accession>A0A841E0X7</accession>
<dbReference type="GO" id="GO:0070967">
    <property type="term" value="F:coenzyme F420 binding"/>
    <property type="evidence" value="ECO:0007669"/>
    <property type="project" value="TreeGrafter"/>
</dbReference>
<organism evidence="3 4">
    <name type="scientific">Kribbella solani</name>
    <dbReference type="NCBI Taxonomy" id="236067"/>
    <lineage>
        <taxon>Bacteria</taxon>
        <taxon>Bacillati</taxon>
        <taxon>Actinomycetota</taxon>
        <taxon>Actinomycetes</taxon>
        <taxon>Propionibacteriales</taxon>
        <taxon>Kribbellaceae</taxon>
        <taxon>Kribbella</taxon>
    </lineage>
</organism>
<dbReference type="GO" id="GO:0016627">
    <property type="term" value="F:oxidoreductase activity, acting on the CH-CH group of donors"/>
    <property type="evidence" value="ECO:0007669"/>
    <property type="project" value="TreeGrafter"/>
</dbReference>
<dbReference type="NCBIfam" id="TIGR03618">
    <property type="entry name" value="Rv1155_F420"/>
    <property type="match status" value="1"/>
</dbReference>
<dbReference type="Pfam" id="PF01243">
    <property type="entry name" value="PNPOx_N"/>
    <property type="match status" value="1"/>
</dbReference>
<dbReference type="InterPro" id="IPR011576">
    <property type="entry name" value="Pyridox_Oxase_N"/>
</dbReference>
<evidence type="ECO:0000313" key="4">
    <source>
        <dbReference type="Proteomes" id="UP000558997"/>
    </source>
</evidence>